<gene>
    <name evidence="3" type="ORF">GMORB2_1433</name>
</gene>
<name>A0A9P4Z2F2_9HYPO</name>
<protein>
    <submittedName>
        <fullName evidence="3">Uncharacterized protein</fullName>
    </submittedName>
</protein>
<dbReference type="AlphaFoldDB" id="A0A9P4Z2F2"/>
<organism evidence="3 4">
    <name type="scientific">Geosmithia morbida</name>
    <dbReference type="NCBI Taxonomy" id="1094350"/>
    <lineage>
        <taxon>Eukaryota</taxon>
        <taxon>Fungi</taxon>
        <taxon>Dikarya</taxon>
        <taxon>Ascomycota</taxon>
        <taxon>Pezizomycotina</taxon>
        <taxon>Sordariomycetes</taxon>
        <taxon>Hypocreomycetidae</taxon>
        <taxon>Hypocreales</taxon>
        <taxon>Bionectriaceae</taxon>
        <taxon>Geosmithia</taxon>
    </lineage>
</organism>
<accession>A0A9P4Z2F2</accession>
<dbReference type="EMBL" id="JAANYQ010000002">
    <property type="protein sequence ID" value="KAF4126187.1"/>
    <property type="molecule type" value="Genomic_DNA"/>
</dbReference>
<reference evidence="3" key="1">
    <citation type="submission" date="2020-03" db="EMBL/GenBank/DDBJ databases">
        <title>Site-based positive gene gene selection in Geosmithia morbida across the United States reveals a broad range of putative effectors and factors for local host and environmental adapation.</title>
        <authorList>
            <person name="Onufrak A."/>
            <person name="Murdoch R.W."/>
            <person name="Gazis R."/>
            <person name="Huff M."/>
            <person name="Staton M."/>
            <person name="Klingeman W."/>
            <person name="Hadziabdic D."/>
        </authorList>
    </citation>
    <scope>NUCLEOTIDE SEQUENCE</scope>
    <source>
        <strain evidence="3">1262</strain>
    </source>
</reference>
<dbReference type="GeneID" id="55967663"/>
<evidence type="ECO:0000313" key="4">
    <source>
        <dbReference type="Proteomes" id="UP000749293"/>
    </source>
</evidence>
<feature type="chain" id="PRO_5040193079" evidence="2">
    <location>
        <begin position="20"/>
        <end position="127"/>
    </location>
</feature>
<evidence type="ECO:0000256" key="2">
    <source>
        <dbReference type="SAM" id="SignalP"/>
    </source>
</evidence>
<keyword evidence="2" id="KW-0732">Signal</keyword>
<keyword evidence="4" id="KW-1185">Reference proteome</keyword>
<proteinExistence type="predicted"/>
<evidence type="ECO:0000256" key="1">
    <source>
        <dbReference type="SAM" id="MobiDB-lite"/>
    </source>
</evidence>
<dbReference type="RefSeq" id="XP_035324839.1">
    <property type="nucleotide sequence ID" value="XM_035463415.1"/>
</dbReference>
<feature type="signal peptide" evidence="2">
    <location>
        <begin position="1"/>
        <end position="19"/>
    </location>
</feature>
<feature type="compositionally biased region" description="Polar residues" evidence="1">
    <location>
        <begin position="87"/>
        <end position="97"/>
    </location>
</feature>
<dbReference type="Proteomes" id="UP000749293">
    <property type="component" value="Unassembled WGS sequence"/>
</dbReference>
<comment type="caution">
    <text evidence="3">The sequence shown here is derived from an EMBL/GenBank/DDBJ whole genome shotgun (WGS) entry which is preliminary data.</text>
</comment>
<sequence>MMMLRYLAFSGVMASGIVARDPMCHFVYTVNICTIVRETACLTGLSVGGVVPDDYTVTRTRSPSSTKTDDDESATATATSTEDPDEVTSTAAQPSSTDDNDNAAAGFFVARNAYLYGVAGVAGAVLV</sequence>
<feature type="region of interest" description="Disordered" evidence="1">
    <location>
        <begin position="54"/>
        <end position="100"/>
    </location>
</feature>
<evidence type="ECO:0000313" key="3">
    <source>
        <dbReference type="EMBL" id="KAF4126187.1"/>
    </source>
</evidence>